<name>A0A7X6KUD0_9CELL</name>
<reference evidence="1 2" key="1">
    <citation type="submission" date="2020-04" db="EMBL/GenBank/DDBJ databases">
        <title>MicrobeNet Type strains.</title>
        <authorList>
            <person name="Nicholson A.C."/>
        </authorList>
    </citation>
    <scope>NUCLEOTIDE SEQUENCE [LARGE SCALE GENOMIC DNA]</scope>
    <source>
        <strain evidence="1 2">ATCC BAA-788</strain>
    </source>
</reference>
<comment type="caution">
    <text evidence="1">The sequence shown here is derived from an EMBL/GenBank/DDBJ whole genome shotgun (WGS) entry which is preliminary data.</text>
</comment>
<gene>
    <name evidence="1" type="ORF">HGA03_06995</name>
</gene>
<dbReference type="Proteomes" id="UP000581206">
    <property type="component" value="Unassembled WGS sequence"/>
</dbReference>
<protein>
    <submittedName>
        <fullName evidence="1">Uncharacterized protein</fullName>
    </submittedName>
</protein>
<accession>A0A7X6KUD0</accession>
<dbReference type="EMBL" id="JAAXOX010000003">
    <property type="protein sequence ID" value="NKY22412.1"/>
    <property type="molecule type" value="Genomic_DNA"/>
</dbReference>
<organism evidence="1 2">
    <name type="scientific">Cellulomonas denverensis</name>
    <dbReference type="NCBI Taxonomy" id="264297"/>
    <lineage>
        <taxon>Bacteria</taxon>
        <taxon>Bacillati</taxon>
        <taxon>Actinomycetota</taxon>
        <taxon>Actinomycetes</taxon>
        <taxon>Micrococcales</taxon>
        <taxon>Cellulomonadaceae</taxon>
        <taxon>Cellulomonas</taxon>
    </lineage>
</organism>
<evidence type="ECO:0000313" key="1">
    <source>
        <dbReference type="EMBL" id="NKY22412.1"/>
    </source>
</evidence>
<sequence>MTNWMAPANDPGAAVGVVIEGHEASAACRHSSPTRRSFLRVRRLASAAPRVHEPAQRHLWVGVAAALELLRERTLGVDAQDPLAPAPSADGVREPVTDLVTFDRGQLEHQ</sequence>
<proteinExistence type="predicted"/>
<evidence type="ECO:0000313" key="2">
    <source>
        <dbReference type="Proteomes" id="UP000581206"/>
    </source>
</evidence>
<keyword evidence="2" id="KW-1185">Reference proteome</keyword>
<dbReference type="AlphaFoldDB" id="A0A7X6KUD0"/>
<dbReference type="RefSeq" id="WP_168629550.1">
    <property type="nucleotide sequence ID" value="NZ_BONL01000039.1"/>
</dbReference>